<dbReference type="GO" id="GO:0016020">
    <property type="term" value="C:membrane"/>
    <property type="evidence" value="ECO:0007669"/>
    <property type="project" value="UniProtKB-SubCell"/>
</dbReference>
<dbReference type="InterPro" id="IPR000719">
    <property type="entry name" value="Prot_kinase_dom"/>
</dbReference>
<dbReference type="PANTHER" id="PTHR27009">
    <property type="entry name" value="RUST RESISTANCE KINASE LR10-RELATED"/>
    <property type="match status" value="1"/>
</dbReference>
<keyword evidence="2" id="KW-0808">Transferase</keyword>
<dbReference type="GO" id="GO:0004674">
    <property type="term" value="F:protein serine/threonine kinase activity"/>
    <property type="evidence" value="ECO:0007669"/>
    <property type="project" value="UniProtKB-KW"/>
</dbReference>
<evidence type="ECO:0000256" key="2">
    <source>
        <dbReference type="ARBA" id="ARBA00022527"/>
    </source>
</evidence>
<evidence type="ECO:0000256" key="1">
    <source>
        <dbReference type="ARBA" id="ARBA00004479"/>
    </source>
</evidence>
<dbReference type="Gene3D" id="1.10.510.10">
    <property type="entry name" value="Transferase(Phosphotransferase) domain 1"/>
    <property type="match status" value="1"/>
</dbReference>
<feature type="domain" description="Protein kinase" evidence="8">
    <location>
        <begin position="1"/>
        <end position="70"/>
    </location>
</feature>
<dbReference type="GO" id="GO:0005524">
    <property type="term" value="F:ATP binding"/>
    <property type="evidence" value="ECO:0007669"/>
    <property type="project" value="InterPro"/>
</dbReference>
<evidence type="ECO:0000256" key="7">
    <source>
        <dbReference type="ARBA" id="ARBA00023180"/>
    </source>
</evidence>
<sequence>MTTARGTMGYIAPEVFSRNFGHVSYKSDVYSFGMLYLEMVRGRNNIDTTVEKASHVSLNGYCCCQGWSRG</sequence>
<protein>
    <recommendedName>
        <fullName evidence="8">Protein kinase domain-containing protein</fullName>
    </recommendedName>
</protein>
<keyword evidence="4" id="KW-0732">Signal</keyword>
<evidence type="ECO:0000256" key="6">
    <source>
        <dbReference type="ARBA" id="ARBA00023136"/>
    </source>
</evidence>
<evidence type="ECO:0000256" key="4">
    <source>
        <dbReference type="ARBA" id="ARBA00022729"/>
    </source>
</evidence>
<dbReference type="Proteomes" id="UP000607653">
    <property type="component" value="Unassembled WGS sequence"/>
</dbReference>
<name>A0A822YJK5_NELNU</name>
<dbReference type="Pfam" id="PF07714">
    <property type="entry name" value="PK_Tyr_Ser-Thr"/>
    <property type="match status" value="1"/>
</dbReference>
<comment type="caution">
    <text evidence="9">The sequence shown here is derived from an EMBL/GenBank/DDBJ whole genome shotgun (WGS) entry which is preliminary data.</text>
</comment>
<keyword evidence="6" id="KW-0472">Membrane</keyword>
<gene>
    <name evidence="9" type="ORF">HUJ06_031016</name>
</gene>
<evidence type="ECO:0000313" key="10">
    <source>
        <dbReference type="Proteomes" id="UP000607653"/>
    </source>
</evidence>
<keyword evidence="2" id="KW-0418">Kinase</keyword>
<keyword evidence="5" id="KW-1133">Transmembrane helix</keyword>
<evidence type="ECO:0000259" key="8">
    <source>
        <dbReference type="PROSITE" id="PS50011"/>
    </source>
</evidence>
<dbReference type="AlphaFoldDB" id="A0A822YJK5"/>
<evidence type="ECO:0000256" key="5">
    <source>
        <dbReference type="ARBA" id="ARBA00022989"/>
    </source>
</evidence>
<reference evidence="9 10" key="1">
    <citation type="journal article" date="2020" name="Mol. Biol. Evol.">
        <title>Distinct Expression and Methylation Patterns for Genes with Different Fates following a Single Whole-Genome Duplication in Flowering Plants.</title>
        <authorList>
            <person name="Shi T."/>
            <person name="Rahmani R.S."/>
            <person name="Gugger P.F."/>
            <person name="Wang M."/>
            <person name="Li H."/>
            <person name="Zhang Y."/>
            <person name="Li Z."/>
            <person name="Wang Q."/>
            <person name="Van de Peer Y."/>
            <person name="Marchal K."/>
            <person name="Chen J."/>
        </authorList>
    </citation>
    <scope>NUCLEOTIDE SEQUENCE [LARGE SCALE GENOMIC DNA]</scope>
    <source>
        <tissue evidence="9">Leaf</tissue>
    </source>
</reference>
<keyword evidence="2" id="KW-0723">Serine/threonine-protein kinase</keyword>
<dbReference type="InterPro" id="IPR011009">
    <property type="entry name" value="Kinase-like_dom_sf"/>
</dbReference>
<keyword evidence="7" id="KW-0325">Glycoprotein</keyword>
<accession>A0A822YJK5</accession>
<proteinExistence type="predicted"/>
<dbReference type="PROSITE" id="PS50011">
    <property type="entry name" value="PROTEIN_KINASE_DOM"/>
    <property type="match status" value="1"/>
</dbReference>
<comment type="subcellular location">
    <subcellularLocation>
        <location evidence="1">Membrane</location>
        <topology evidence="1">Single-pass type I membrane protein</topology>
    </subcellularLocation>
</comment>
<keyword evidence="10" id="KW-1185">Reference proteome</keyword>
<dbReference type="InterPro" id="IPR045874">
    <property type="entry name" value="LRK10/LRL21-25-like"/>
</dbReference>
<keyword evidence="3" id="KW-0812">Transmembrane</keyword>
<dbReference type="SUPFAM" id="SSF56112">
    <property type="entry name" value="Protein kinase-like (PK-like)"/>
    <property type="match status" value="1"/>
</dbReference>
<evidence type="ECO:0000256" key="3">
    <source>
        <dbReference type="ARBA" id="ARBA00022692"/>
    </source>
</evidence>
<organism evidence="9 10">
    <name type="scientific">Nelumbo nucifera</name>
    <name type="common">Sacred lotus</name>
    <dbReference type="NCBI Taxonomy" id="4432"/>
    <lineage>
        <taxon>Eukaryota</taxon>
        <taxon>Viridiplantae</taxon>
        <taxon>Streptophyta</taxon>
        <taxon>Embryophyta</taxon>
        <taxon>Tracheophyta</taxon>
        <taxon>Spermatophyta</taxon>
        <taxon>Magnoliopsida</taxon>
        <taxon>Proteales</taxon>
        <taxon>Nelumbonaceae</taxon>
        <taxon>Nelumbo</taxon>
    </lineage>
</organism>
<dbReference type="EMBL" id="DUZY01000002">
    <property type="protein sequence ID" value="DAD29548.1"/>
    <property type="molecule type" value="Genomic_DNA"/>
</dbReference>
<evidence type="ECO:0000313" key="9">
    <source>
        <dbReference type="EMBL" id="DAD29548.1"/>
    </source>
</evidence>
<dbReference type="InterPro" id="IPR001245">
    <property type="entry name" value="Ser-Thr/Tyr_kinase_cat_dom"/>
</dbReference>